<keyword evidence="2" id="KW-0812">Transmembrane</keyword>
<feature type="coiled-coil region" evidence="1">
    <location>
        <begin position="103"/>
        <end position="137"/>
    </location>
</feature>
<gene>
    <name evidence="3" type="ORF">APORC_1473</name>
</gene>
<evidence type="ECO:0000256" key="1">
    <source>
        <dbReference type="SAM" id="Coils"/>
    </source>
</evidence>
<feature type="transmembrane region" description="Helical" evidence="2">
    <location>
        <begin position="7"/>
        <end position="30"/>
    </location>
</feature>
<proteinExistence type="predicted"/>
<keyword evidence="1" id="KW-0175">Coiled coil</keyword>
<evidence type="ECO:0000313" key="3">
    <source>
        <dbReference type="EMBL" id="QEP41056.1"/>
    </source>
</evidence>
<keyword evidence="2" id="KW-0472">Membrane</keyword>
<dbReference type="AlphaFoldDB" id="A0A5C2HDM6"/>
<sequence length="142" mass="16635">MIDIDKLNIFLMLSSLFIGGLLGGIIYYFIQNIFLIGLKSYINRNVKNFEKALEQSQISVFLKLKKIQDEYNKKFDEISILMQNTETLQKYLNQKVDSFSSTLNSLNIEVKSSSNAKKELEFEIVKLKNIINRLQKKDKYHE</sequence>
<evidence type="ECO:0000256" key="2">
    <source>
        <dbReference type="SAM" id="Phobius"/>
    </source>
</evidence>
<protein>
    <submittedName>
        <fullName evidence="3">Uncharacterized protein</fullName>
    </submittedName>
</protein>
<reference evidence="3 4" key="2">
    <citation type="submission" date="2019-09" db="EMBL/GenBank/DDBJ databases">
        <title>Taxonomic note: a critical rebuttal of the proposed division of the genus Arcobacter into six genera, emended descriptions of Arcobacter anaerophilus and the genus Arcobacter, and an assessment of genus-level boundaries for Epsilonproteobacteria using in silico genomic comparator tools.</title>
        <authorList>
            <person name="On S.L.W."/>
            <person name="Miller W.G."/>
            <person name="Biggs P."/>
            <person name="Cornelius A."/>
            <person name="Vandamme P."/>
        </authorList>
    </citation>
    <scope>NUCLEOTIDE SEQUENCE [LARGE SCALE GENOMIC DNA]</scope>
    <source>
        <strain evidence="3 4">CCUG 56899</strain>
    </source>
</reference>
<dbReference type="RefSeq" id="WP_066387955.1">
    <property type="nucleotide sequence ID" value="NZ_CP036246.2"/>
</dbReference>
<keyword evidence="2" id="KW-1133">Transmembrane helix</keyword>
<evidence type="ECO:0000313" key="4">
    <source>
        <dbReference type="Proteomes" id="UP000322644"/>
    </source>
</evidence>
<reference evidence="3 4" key="1">
    <citation type="submission" date="2019-09" db="EMBL/GenBank/DDBJ databases">
        <title>Complete genome sequencing of four Arcobacter species reveals a diverse suite of mobile elements.</title>
        <authorList>
            <person name="Miller W.G."/>
            <person name="Yee E."/>
            <person name="Bono J.L."/>
        </authorList>
    </citation>
    <scope>NUCLEOTIDE SEQUENCE [LARGE SCALE GENOMIC DNA]</scope>
    <source>
        <strain evidence="3 4">CCUG 56899</strain>
    </source>
</reference>
<dbReference type="KEGG" id="apoc:APORC_1473"/>
<name>A0A5C2HDM6_9BACT</name>
<dbReference type="EMBL" id="CP036246">
    <property type="protein sequence ID" value="QEP41056.1"/>
    <property type="molecule type" value="Genomic_DNA"/>
</dbReference>
<organism evidence="3 4">
    <name type="scientific">Arcobacter porcinus</name>
    <dbReference type="NCBI Taxonomy" id="1935204"/>
    <lineage>
        <taxon>Bacteria</taxon>
        <taxon>Pseudomonadati</taxon>
        <taxon>Campylobacterota</taxon>
        <taxon>Epsilonproteobacteria</taxon>
        <taxon>Campylobacterales</taxon>
        <taxon>Arcobacteraceae</taxon>
        <taxon>Arcobacter</taxon>
    </lineage>
</organism>
<dbReference type="Proteomes" id="UP000322644">
    <property type="component" value="Chromosome"/>
</dbReference>
<accession>A0A5C2HDM6</accession>
<dbReference type="Gene3D" id="3.90.20.10">
    <property type="match status" value="1"/>
</dbReference>